<proteinExistence type="predicted"/>
<sequence length="243" mass="27997">MSSEELVLKLFEFFWFEHGIFSRASPPLTAGVSAVVDVDEEIERPATAAAKLSRTPTLIVRSLSDQALSSKNQESSYDCSSPNSVLAMPKLQPILSGKEIGEFSEVTEENDRRQRRRRRRRRDMSRSLSELEYEEVKGFMDLGFVFSDEDKESRLVSIIPGLQRLGKKEEQNCAGDELEIKKDVFDDECIISRPYLSEAWEFLENKKSYENPLRNWRIPAFGNEMELKHHLKFWAHTVASTVK</sequence>
<reference evidence="2" key="1">
    <citation type="journal article" date="2023" name="Nat. Plants">
        <title>Single-cell RNA sequencing provides a high-resolution roadmap for understanding the multicellular compartmentation of specialized metabolism.</title>
        <authorList>
            <person name="Sun S."/>
            <person name="Shen X."/>
            <person name="Li Y."/>
            <person name="Li Y."/>
            <person name="Wang S."/>
            <person name="Li R."/>
            <person name="Zhang H."/>
            <person name="Shen G."/>
            <person name="Guo B."/>
            <person name="Wei J."/>
            <person name="Xu J."/>
            <person name="St-Pierre B."/>
            <person name="Chen S."/>
            <person name="Sun C."/>
        </authorList>
    </citation>
    <scope>NUCLEOTIDE SEQUENCE [LARGE SCALE GENOMIC DNA]</scope>
</reference>
<name>A0ACC0AP37_CATRO</name>
<gene>
    <name evidence="1" type="ORF">M9H77_21242</name>
</gene>
<dbReference type="EMBL" id="CM044705">
    <property type="protein sequence ID" value="KAI5661919.1"/>
    <property type="molecule type" value="Genomic_DNA"/>
</dbReference>
<evidence type="ECO:0000313" key="1">
    <source>
        <dbReference type="EMBL" id="KAI5661919.1"/>
    </source>
</evidence>
<protein>
    <submittedName>
        <fullName evidence="1">Uncharacterized protein</fullName>
    </submittedName>
</protein>
<dbReference type="Proteomes" id="UP001060085">
    <property type="component" value="Linkage Group LG05"/>
</dbReference>
<evidence type="ECO:0000313" key="2">
    <source>
        <dbReference type="Proteomes" id="UP001060085"/>
    </source>
</evidence>
<comment type="caution">
    <text evidence="1">The sequence shown here is derived from an EMBL/GenBank/DDBJ whole genome shotgun (WGS) entry which is preliminary data.</text>
</comment>
<accession>A0ACC0AP37</accession>
<keyword evidence="2" id="KW-1185">Reference proteome</keyword>
<organism evidence="1 2">
    <name type="scientific">Catharanthus roseus</name>
    <name type="common">Madagascar periwinkle</name>
    <name type="synonym">Vinca rosea</name>
    <dbReference type="NCBI Taxonomy" id="4058"/>
    <lineage>
        <taxon>Eukaryota</taxon>
        <taxon>Viridiplantae</taxon>
        <taxon>Streptophyta</taxon>
        <taxon>Embryophyta</taxon>
        <taxon>Tracheophyta</taxon>
        <taxon>Spermatophyta</taxon>
        <taxon>Magnoliopsida</taxon>
        <taxon>eudicotyledons</taxon>
        <taxon>Gunneridae</taxon>
        <taxon>Pentapetalae</taxon>
        <taxon>asterids</taxon>
        <taxon>lamiids</taxon>
        <taxon>Gentianales</taxon>
        <taxon>Apocynaceae</taxon>
        <taxon>Rauvolfioideae</taxon>
        <taxon>Vinceae</taxon>
        <taxon>Catharanthinae</taxon>
        <taxon>Catharanthus</taxon>
    </lineage>
</organism>